<evidence type="ECO:0000259" key="6">
    <source>
        <dbReference type="PROSITE" id="PS50404"/>
    </source>
</evidence>
<sequence length="237" mass="26941">MSHGKHFTLFSSVRAPNGWKVANVLNALGLSFEPIFLEIGGNTSDSDSHVKGPLHTKYNPNGRIPTLIDHKNNDFVLWESGAIYLYLIDKYDTEHKFSFSTPEERAQLTQWLFFQASGQGPYLGQASWFLRYHPEKVPSAIERYQNETRRILGVLESVLSKQEWLVGGKLTVADMIFVNYNKFLNFILGDDFDFAKEFPATFAWHTKVSESEGVKKTFEQQAKALAAQEEKEKAAKA</sequence>
<dbReference type="PANTHER" id="PTHR44051">
    <property type="entry name" value="GLUTATHIONE S-TRANSFERASE-RELATED"/>
    <property type="match status" value="1"/>
</dbReference>
<name>A0A8K0URI4_9AGAR</name>
<organism evidence="8 9">
    <name type="scientific">Cristinia sonorae</name>
    <dbReference type="NCBI Taxonomy" id="1940300"/>
    <lineage>
        <taxon>Eukaryota</taxon>
        <taxon>Fungi</taxon>
        <taxon>Dikarya</taxon>
        <taxon>Basidiomycota</taxon>
        <taxon>Agaricomycotina</taxon>
        <taxon>Agaricomycetes</taxon>
        <taxon>Agaricomycetidae</taxon>
        <taxon>Agaricales</taxon>
        <taxon>Pleurotineae</taxon>
        <taxon>Stephanosporaceae</taxon>
        <taxon>Cristinia</taxon>
    </lineage>
</organism>
<dbReference type="Pfam" id="PF14497">
    <property type="entry name" value="GST_C_3"/>
    <property type="match status" value="1"/>
</dbReference>
<comment type="similarity">
    <text evidence="1">Belongs to the GST superfamily.</text>
</comment>
<dbReference type="InterPro" id="IPR010987">
    <property type="entry name" value="Glutathione-S-Trfase_C-like"/>
</dbReference>
<dbReference type="EC" id="2.5.1.18" evidence="2"/>
<evidence type="ECO:0000256" key="1">
    <source>
        <dbReference type="ARBA" id="ARBA00007409"/>
    </source>
</evidence>
<dbReference type="GO" id="GO:0004364">
    <property type="term" value="F:glutathione transferase activity"/>
    <property type="evidence" value="ECO:0007669"/>
    <property type="project" value="UniProtKB-EC"/>
</dbReference>
<dbReference type="InterPro" id="IPR004045">
    <property type="entry name" value="Glutathione_S-Trfase_N"/>
</dbReference>
<feature type="domain" description="GST C-terminal" evidence="7">
    <location>
        <begin position="101"/>
        <end position="225"/>
    </location>
</feature>
<reference evidence="8" key="1">
    <citation type="journal article" date="2021" name="New Phytol.">
        <title>Evolutionary innovations through gain and loss of genes in the ectomycorrhizal Boletales.</title>
        <authorList>
            <person name="Wu G."/>
            <person name="Miyauchi S."/>
            <person name="Morin E."/>
            <person name="Kuo A."/>
            <person name="Drula E."/>
            <person name="Varga T."/>
            <person name="Kohler A."/>
            <person name="Feng B."/>
            <person name="Cao Y."/>
            <person name="Lipzen A."/>
            <person name="Daum C."/>
            <person name="Hundley H."/>
            <person name="Pangilinan J."/>
            <person name="Johnson J."/>
            <person name="Barry K."/>
            <person name="LaButti K."/>
            <person name="Ng V."/>
            <person name="Ahrendt S."/>
            <person name="Min B."/>
            <person name="Choi I.G."/>
            <person name="Park H."/>
            <person name="Plett J.M."/>
            <person name="Magnuson J."/>
            <person name="Spatafora J.W."/>
            <person name="Nagy L.G."/>
            <person name="Henrissat B."/>
            <person name="Grigoriev I.V."/>
            <person name="Yang Z.L."/>
            <person name="Xu J."/>
            <person name="Martin F.M."/>
        </authorList>
    </citation>
    <scope>NUCLEOTIDE SEQUENCE</scope>
    <source>
        <strain evidence="8">KKN 215</strain>
    </source>
</reference>
<evidence type="ECO:0000313" key="9">
    <source>
        <dbReference type="Proteomes" id="UP000813824"/>
    </source>
</evidence>
<comment type="catalytic activity">
    <reaction evidence="4">
        <text>RX + glutathione = an S-substituted glutathione + a halide anion + H(+)</text>
        <dbReference type="Rhea" id="RHEA:16437"/>
        <dbReference type="ChEBI" id="CHEBI:15378"/>
        <dbReference type="ChEBI" id="CHEBI:16042"/>
        <dbReference type="ChEBI" id="CHEBI:17792"/>
        <dbReference type="ChEBI" id="CHEBI:57925"/>
        <dbReference type="ChEBI" id="CHEBI:90779"/>
        <dbReference type="EC" id="2.5.1.18"/>
    </reaction>
</comment>
<evidence type="ECO:0000256" key="3">
    <source>
        <dbReference type="ARBA" id="ARBA00022679"/>
    </source>
</evidence>
<evidence type="ECO:0000256" key="5">
    <source>
        <dbReference type="ARBA" id="ARBA00060024"/>
    </source>
</evidence>
<dbReference type="EMBL" id="JAEVFJ010000010">
    <property type="protein sequence ID" value="KAH8102262.1"/>
    <property type="molecule type" value="Genomic_DNA"/>
</dbReference>
<dbReference type="Pfam" id="PF02798">
    <property type="entry name" value="GST_N"/>
    <property type="match status" value="1"/>
</dbReference>
<accession>A0A8K0URI4</accession>
<comment type="function">
    <text evidence="5">Involved in the oxidative stress response and detoxification.</text>
</comment>
<dbReference type="GO" id="GO:0005737">
    <property type="term" value="C:cytoplasm"/>
    <property type="evidence" value="ECO:0007669"/>
    <property type="project" value="UniProtKB-ARBA"/>
</dbReference>
<evidence type="ECO:0000259" key="7">
    <source>
        <dbReference type="PROSITE" id="PS50405"/>
    </source>
</evidence>
<proteinExistence type="inferred from homology"/>
<dbReference type="Proteomes" id="UP000813824">
    <property type="component" value="Unassembled WGS sequence"/>
</dbReference>
<dbReference type="FunFam" id="1.20.1050.130:FF:000016">
    <property type="entry name" value="Glutathione S-transferase 1"/>
    <property type="match status" value="1"/>
</dbReference>
<evidence type="ECO:0000256" key="2">
    <source>
        <dbReference type="ARBA" id="ARBA00012452"/>
    </source>
</evidence>
<keyword evidence="9" id="KW-1185">Reference proteome</keyword>
<dbReference type="SUPFAM" id="SSF52833">
    <property type="entry name" value="Thioredoxin-like"/>
    <property type="match status" value="1"/>
</dbReference>
<dbReference type="SFLD" id="SFLDG01151">
    <property type="entry name" value="Main.2:_Nu-like"/>
    <property type="match status" value="1"/>
</dbReference>
<dbReference type="SFLD" id="SFLDS00019">
    <property type="entry name" value="Glutathione_Transferase_(cytos"/>
    <property type="match status" value="1"/>
</dbReference>
<dbReference type="OrthoDB" id="422574at2759"/>
<feature type="domain" description="GST N-terminal" evidence="6">
    <location>
        <begin position="5"/>
        <end position="95"/>
    </location>
</feature>
<dbReference type="InterPro" id="IPR040079">
    <property type="entry name" value="Glutathione_S-Trfase"/>
</dbReference>
<dbReference type="Gene3D" id="1.20.1050.130">
    <property type="match status" value="1"/>
</dbReference>
<gene>
    <name evidence="8" type="ORF">BXZ70DRAFT_999608</name>
</gene>
<dbReference type="GO" id="GO:0005634">
    <property type="term" value="C:nucleus"/>
    <property type="evidence" value="ECO:0007669"/>
    <property type="project" value="UniProtKB-ARBA"/>
</dbReference>
<dbReference type="InterPro" id="IPR036249">
    <property type="entry name" value="Thioredoxin-like_sf"/>
</dbReference>
<comment type="caution">
    <text evidence="8">The sequence shown here is derived from an EMBL/GenBank/DDBJ whole genome shotgun (WGS) entry which is preliminary data.</text>
</comment>
<keyword evidence="3" id="KW-0808">Transferase</keyword>
<dbReference type="PROSITE" id="PS50405">
    <property type="entry name" value="GST_CTER"/>
    <property type="match status" value="1"/>
</dbReference>
<dbReference type="SUPFAM" id="SSF47616">
    <property type="entry name" value="GST C-terminal domain-like"/>
    <property type="match status" value="1"/>
</dbReference>
<dbReference type="AlphaFoldDB" id="A0A8K0URI4"/>
<protein>
    <recommendedName>
        <fullName evidence="2">glutathione transferase</fullName>
        <ecNumber evidence="2">2.5.1.18</ecNumber>
    </recommendedName>
</protein>
<dbReference type="PROSITE" id="PS50404">
    <property type="entry name" value="GST_NTER"/>
    <property type="match status" value="1"/>
</dbReference>
<dbReference type="InterPro" id="IPR036282">
    <property type="entry name" value="Glutathione-S-Trfase_C_sf"/>
</dbReference>
<dbReference type="SFLD" id="SFLDG00358">
    <property type="entry name" value="Main_(cytGST)"/>
    <property type="match status" value="1"/>
</dbReference>
<evidence type="ECO:0000256" key="4">
    <source>
        <dbReference type="ARBA" id="ARBA00047960"/>
    </source>
</evidence>
<dbReference type="PANTHER" id="PTHR44051:SF3">
    <property type="entry name" value="TRANSCRIPTIONAL REGULATOR URE2"/>
    <property type="match status" value="1"/>
</dbReference>
<evidence type="ECO:0000313" key="8">
    <source>
        <dbReference type="EMBL" id="KAH8102262.1"/>
    </source>
</evidence>
<dbReference type="InterPro" id="IPR004046">
    <property type="entry name" value="GST_C"/>
</dbReference>